<organism evidence="1">
    <name type="scientific">Timema tahoe</name>
    <dbReference type="NCBI Taxonomy" id="61484"/>
    <lineage>
        <taxon>Eukaryota</taxon>
        <taxon>Metazoa</taxon>
        <taxon>Ecdysozoa</taxon>
        <taxon>Arthropoda</taxon>
        <taxon>Hexapoda</taxon>
        <taxon>Insecta</taxon>
        <taxon>Pterygota</taxon>
        <taxon>Neoptera</taxon>
        <taxon>Polyneoptera</taxon>
        <taxon>Phasmatodea</taxon>
        <taxon>Timematodea</taxon>
        <taxon>Timematoidea</taxon>
        <taxon>Timematidae</taxon>
        <taxon>Timema</taxon>
    </lineage>
</organism>
<sequence length="114" mass="12288">MGYGLGRLNLEKMHPDLRGKIVENHLGKLPKCTIPESNTYLPVYGSLVQHESSAFDHAATKAARLTNDDIKCDQVVHPTGGSIAGLRKGCETVIGSAPSSREFYPDPCSSLASY</sequence>
<dbReference type="EMBL" id="OE003232">
    <property type="protein sequence ID" value="CAD7459901.1"/>
    <property type="molecule type" value="Genomic_DNA"/>
</dbReference>
<evidence type="ECO:0000313" key="1">
    <source>
        <dbReference type="EMBL" id="CAD7459901.1"/>
    </source>
</evidence>
<gene>
    <name evidence="1" type="ORF">TTEB3V08_LOCUS7847</name>
</gene>
<reference evidence="1" key="1">
    <citation type="submission" date="2020-11" db="EMBL/GenBank/DDBJ databases">
        <authorList>
            <person name="Tran Van P."/>
        </authorList>
    </citation>
    <scope>NUCLEOTIDE SEQUENCE</scope>
</reference>
<proteinExistence type="predicted"/>
<dbReference type="AlphaFoldDB" id="A0A7R9IKK0"/>
<protein>
    <submittedName>
        <fullName evidence="1">Uncharacterized protein</fullName>
    </submittedName>
</protein>
<name>A0A7R9IKK0_9NEOP</name>
<accession>A0A7R9IKK0</accession>